<evidence type="ECO:0000313" key="2">
    <source>
        <dbReference type="EMBL" id="MET4540545.1"/>
    </source>
</evidence>
<evidence type="ECO:0000256" key="1">
    <source>
        <dbReference type="SAM" id="Phobius"/>
    </source>
</evidence>
<name>A0ABV2P6Z5_9MICC</name>
<keyword evidence="1" id="KW-1133">Transmembrane helix</keyword>
<gene>
    <name evidence="2" type="ORF">ABIE37_002332</name>
</gene>
<feature type="transmembrane region" description="Helical" evidence="1">
    <location>
        <begin position="43"/>
        <end position="60"/>
    </location>
</feature>
<proteinExistence type="predicted"/>
<sequence>MLRPKIDSPLTRFLRTPRGILGLAIGALIFAGGLILFVETSNIGNFLIVIGIAATVPVLFEGTFTVRRTLAAIRQSTQKTTEQTRNIASIAKAADSINKSVRLNEADVSKVLIAAGQPRHATANDSHLPIDLIRDWVGMSRHEEGRNISIAAACGIFEAIGHHLPTTAVHVGSGKSTAWIANCLAHLQPRPSHAAGLVDSDREIATFRAVSGAAQADDLATCQVLPSRPVPGASLAGVTAHSADMIVIDYGGITSGESLTNSIPALYFKWLRPKTPVIIVDSTSIDVRPAVQAFLHAHPRFYVKTMSKSYNHAELIGA</sequence>
<feature type="transmembrane region" description="Helical" evidence="1">
    <location>
        <begin position="20"/>
        <end position="37"/>
    </location>
</feature>
<comment type="caution">
    <text evidence="2">The sequence shown here is derived from an EMBL/GenBank/DDBJ whole genome shotgun (WGS) entry which is preliminary data.</text>
</comment>
<organism evidence="2 3">
    <name type="scientific">Arthrobacter bambusae</name>
    <dbReference type="NCBI Taxonomy" id="1338426"/>
    <lineage>
        <taxon>Bacteria</taxon>
        <taxon>Bacillati</taxon>
        <taxon>Actinomycetota</taxon>
        <taxon>Actinomycetes</taxon>
        <taxon>Micrococcales</taxon>
        <taxon>Micrococcaceae</taxon>
        <taxon>Arthrobacter</taxon>
    </lineage>
</organism>
<evidence type="ECO:0000313" key="3">
    <source>
        <dbReference type="Proteomes" id="UP001549307"/>
    </source>
</evidence>
<dbReference type="EMBL" id="JBEPSN010000005">
    <property type="protein sequence ID" value="MET4540545.1"/>
    <property type="molecule type" value="Genomic_DNA"/>
</dbReference>
<keyword evidence="1" id="KW-0812">Transmembrane</keyword>
<keyword evidence="3" id="KW-1185">Reference proteome</keyword>
<dbReference type="Proteomes" id="UP001549307">
    <property type="component" value="Unassembled WGS sequence"/>
</dbReference>
<reference evidence="2 3" key="1">
    <citation type="submission" date="2024-06" db="EMBL/GenBank/DDBJ databases">
        <title>Sorghum-associated microbial communities from plants grown in Nebraska, USA.</title>
        <authorList>
            <person name="Schachtman D."/>
        </authorList>
    </citation>
    <scope>NUCLEOTIDE SEQUENCE [LARGE SCALE GENOMIC DNA]</scope>
    <source>
        <strain evidence="2 3">3552</strain>
    </source>
</reference>
<evidence type="ECO:0008006" key="4">
    <source>
        <dbReference type="Google" id="ProtNLM"/>
    </source>
</evidence>
<protein>
    <recommendedName>
        <fullName evidence="4">Class I SAM-dependent methyltransferase</fullName>
    </recommendedName>
</protein>
<accession>A0ABV2P6Z5</accession>
<keyword evidence="1" id="KW-0472">Membrane</keyword>